<proteinExistence type="inferred from homology"/>
<dbReference type="EMBL" id="KZ308517">
    <property type="protein sequence ID" value="KAG8230861.1"/>
    <property type="molecule type" value="Genomic_DNA"/>
</dbReference>
<evidence type="ECO:0000313" key="7">
    <source>
        <dbReference type="EMBL" id="KAG8230861.1"/>
    </source>
</evidence>
<keyword evidence="8" id="KW-1185">Reference proteome</keyword>
<evidence type="ECO:0000256" key="4">
    <source>
        <dbReference type="ARBA" id="ARBA00023242"/>
    </source>
</evidence>
<gene>
    <name evidence="7" type="ORF">J437_LFUL011501</name>
</gene>
<dbReference type="GO" id="GO:0036297">
    <property type="term" value="P:interstrand cross-link repair"/>
    <property type="evidence" value="ECO:0007669"/>
    <property type="project" value="TreeGrafter"/>
</dbReference>
<name>A0A8K0KB07_LADFU</name>
<keyword evidence="4" id="KW-0539">Nucleus</keyword>
<evidence type="ECO:0000256" key="6">
    <source>
        <dbReference type="SAM" id="MobiDB-lite"/>
    </source>
</evidence>
<feature type="non-terminal residue" evidence="7">
    <location>
        <position position="170"/>
    </location>
</feature>
<sequence>MSFVHLAEYLRATILGEIIMHAAIGKVDTVNVMLQTLHILSRDHYEKLAPRSALLMGLLEKVEDMDVEQVRQLMDVLCFLAFSKDEHGSRLRSDITILMRKHLSSSNTQLKRKGVISATMVVKHMASLESESQGGIDGASNLRASSCSRDSQASDDSLVPGSKAFNAMIY</sequence>
<dbReference type="GO" id="GO:0000793">
    <property type="term" value="C:condensed chromosome"/>
    <property type="evidence" value="ECO:0007669"/>
    <property type="project" value="TreeGrafter"/>
</dbReference>
<dbReference type="GO" id="GO:0031573">
    <property type="term" value="P:mitotic intra-S DNA damage checkpoint signaling"/>
    <property type="evidence" value="ECO:0007669"/>
    <property type="project" value="TreeGrafter"/>
</dbReference>
<organism evidence="7 8">
    <name type="scientific">Ladona fulva</name>
    <name type="common">Scarce chaser dragonfly</name>
    <name type="synonym">Libellula fulva</name>
    <dbReference type="NCBI Taxonomy" id="123851"/>
    <lineage>
        <taxon>Eukaryota</taxon>
        <taxon>Metazoa</taxon>
        <taxon>Ecdysozoa</taxon>
        <taxon>Arthropoda</taxon>
        <taxon>Hexapoda</taxon>
        <taxon>Insecta</taxon>
        <taxon>Pterygota</taxon>
        <taxon>Palaeoptera</taxon>
        <taxon>Odonata</taxon>
        <taxon>Epiprocta</taxon>
        <taxon>Anisoptera</taxon>
        <taxon>Libelluloidea</taxon>
        <taxon>Libellulidae</taxon>
        <taxon>Ladona</taxon>
    </lineage>
</organism>
<evidence type="ECO:0000256" key="3">
    <source>
        <dbReference type="ARBA" id="ARBA00022843"/>
    </source>
</evidence>
<keyword evidence="3" id="KW-0832">Ubl conjugation</keyword>
<evidence type="ECO:0000256" key="5">
    <source>
        <dbReference type="ARBA" id="ARBA00093456"/>
    </source>
</evidence>
<dbReference type="PANTHER" id="PTHR32086:SF0">
    <property type="entry name" value="FANCONI ANEMIA GROUP D2 PROTEIN"/>
    <property type="match status" value="1"/>
</dbReference>
<feature type="compositionally biased region" description="Polar residues" evidence="6">
    <location>
        <begin position="142"/>
        <end position="155"/>
    </location>
</feature>
<feature type="region of interest" description="Disordered" evidence="6">
    <location>
        <begin position="132"/>
        <end position="157"/>
    </location>
</feature>
<comment type="subcellular location">
    <subcellularLocation>
        <location evidence="1">Nucleus</location>
    </subcellularLocation>
</comment>
<dbReference type="GO" id="GO:0005634">
    <property type="term" value="C:nucleus"/>
    <property type="evidence" value="ECO:0007669"/>
    <property type="project" value="UniProtKB-SubCell"/>
</dbReference>
<dbReference type="GO" id="GO:1990918">
    <property type="term" value="P:double-strand break repair involved in meiotic recombination"/>
    <property type="evidence" value="ECO:0007669"/>
    <property type="project" value="TreeGrafter"/>
</dbReference>
<dbReference type="InterPro" id="IPR029448">
    <property type="entry name" value="FANCD2"/>
</dbReference>
<evidence type="ECO:0000256" key="1">
    <source>
        <dbReference type="ARBA" id="ARBA00004123"/>
    </source>
</evidence>
<dbReference type="Pfam" id="PF14631">
    <property type="entry name" value="FancD2"/>
    <property type="match status" value="1"/>
</dbReference>
<dbReference type="GO" id="GO:0007129">
    <property type="term" value="P:homologous chromosome pairing at meiosis"/>
    <property type="evidence" value="ECO:0007669"/>
    <property type="project" value="TreeGrafter"/>
</dbReference>
<reference evidence="7" key="1">
    <citation type="submission" date="2013-04" db="EMBL/GenBank/DDBJ databases">
        <authorList>
            <person name="Qu J."/>
            <person name="Murali S.C."/>
            <person name="Bandaranaike D."/>
            <person name="Bellair M."/>
            <person name="Blankenburg K."/>
            <person name="Chao H."/>
            <person name="Dinh H."/>
            <person name="Doddapaneni H."/>
            <person name="Downs B."/>
            <person name="Dugan-Rocha S."/>
            <person name="Elkadiri S."/>
            <person name="Gnanaolivu R.D."/>
            <person name="Hernandez B."/>
            <person name="Javaid M."/>
            <person name="Jayaseelan J.C."/>
            <person name="Lee S."/>
            <person name="Li M."/>
            <person name="Ming W."/>
            <person name="Munidasa M."/>
            <person name="Muniz J."/>
            <person name="Nguyen L."/>
            <person name="Ongeri F."/>
            <person name="Osuji N."/>
            <person name="Pu L.-L."/>
            <person name="Puazo M."/>
            <person name="Qu C."/>
            <person name="Quiroz J."/>
            <person name="Raj R."/>
            <person name="Weissenberger G."/>
            <person name="Xin Y."/>
            <person name="Zou X."/>
            <person name="Han Y."/>
            <person name="Richards S."/>
            <person name="Worley K."/>
            <person name="Muzny D."/>
            <person name="Gibbs R."/>
        </authorList>
    </citation>
    <scope>NUCLEOTIDE SEQUENCE</scope>
    <source>
        <strain evidence="7">Sampled in the wild</strain>
    </source>
</reference>
<comment type="caution">
    <text evidence="7">The sequence shown here is derived from an EMBL/GenBank/DDBJ whole genome shotgun (WGS) entry which is preliminary data.</text>
</comment>
<reference evidence="7" key="2">
    <citation type="submission" date="2017-10" db="EMBL/GenBank/DDBJ databases">
        <title>Ladona fulva Genome sequencing and assembly.</title>
        <authorList>
            <person name="Murali S."/>
            <person name="Richards S."/>
            <person name="Bandaranaike D."/>
            <person name="Bellair M."/>
            <person name="Blankenburg K."/>
            <person name="Chao H."/>
            <person name="Dinh H."/>
            <person name="Doddapaneni H."/>
            <person name="Dugan-Rocha S."/>
            <person name="Elkadiri S."/>
            <person name="Gnanaolivu R."/>
            <person name="Hernandez B."/>
            <person name="Skinner E."/>
            <person name="Javaid M."/>
            <person name="Lee S."/>
            <person name="Li M."/>
            <person name="Ming W."/>
            <person name="Munidasa M."/>
            <person name="Muniz J."/>
            <person name="Nguyen L."/>
            <person name="Hughes D."/>
            <person name="Osuji N."/>
            <person name="Pu L.-L."/>
            <person name="Puazo M."/>
            <person name="Qu C."/>
            <person name="Quiroz J."/>
            <person name="Raj R."/>
            <person name="Weissenberger G."/>
            <person name="Xin Y."/>
            <person name="Zou X."/>
            <person name="Han Y."/>
            <person name="Worley K."/>
            <person name="Muzny D."/>
            <person name="Gibbs R."/>
        </authorList>
    </citation>
    <scope>NUCLEOTIDE SEQUENCE</scope>
    <source>
        <strain evidence="7">Sampled in the wild</strain>
    </source>
</reference>
<dbReference type="OrthoDB" id="10259640at2759"/>
<evidence type="ECO:0000256" key="2">
    <source>
        <dbReference type="ARBA" id="ARBA00022499"/>
    </source>
</evidence>
<dbReference type="GO" id="GO:0070182">
    <property type="term" value="F:DNA polymerase binding"/>
    <property type="evidence" value="ECO:0007669"/>
    <property type="project" value="TreeGrafter"/>
</dbReference>
<dbReference type="PANTHER" id="PTHR32086">
    <property type="entry name" value="FANCONI ANEMIA GROUP D2 PROTEIN"/>
    <property type="match status" value="1"/>
</dbReference>
<comment type="similarity">
    <text evidence="5">Belongs to the Fanconi anemia protein FANCD2 family.</text>
</comment>
<keyword evidence="2" id="KW-1017">Isopeptide bond</keyword>
<protein>
    <submittedName>
        <fullName evidence="7">Uncharacterized protein</fullName>
    </submittedName>
</protein>
<evidence type="ECO:0000313" key="8">
    <source>
        <dbReference type="Proteomes" id="UP000792457"/>
    </source>
</evidence>
<dbReference type="Proteomes" id="UP000792457">
    <property type="component" value="Unassembled WGS sequence"/>
</dbReference>
<accession>A0A8K0KB07</accession>
<dbReference type="AlphaFoldDB" id="A0A8K0KB07"/>